<keyword evidence="5" id="KW-1133">Transmembrane helix</keyword>
<dbReference type="EMBL" id="CM010721">
    <property type="protein sequence ID" value="RZC71043.1"/>
    <property type="molecule type" value="Genomic_DNA"/>
</dbReference>
<evidence type="ECO:0000256" key="2">
    <source>
        <dbReference type="ARBA" id="ARBA00023008"/>
    </source>
</evidence>
<dbReference type="FunFam" id="2.60.40.420:FF:000034">
    <property type="entry name" value="Cupredoxin superfamily protein"/>
    <property type="match status" value="1"/>
</dbReference>
<keyword evidence="5" id="KW-0472">Membrane</keyword>
<dbReference type="CDD" id="cd13920">
    <property type="entry name" value="Stellacyanin"/>
    <property type="match status" value="1"/>
</dbReference>
<feature type="chain" id="PRO_5021381258" description="Phytocyanin domain-containing protein" evidence="6">
    <location>
        <begin position="25"/>
        <end position="176"/>
    </location>
</feature>
<keyword evidence="6" id="KW-0732">Signal</keyword>
<keyword evidence="5" id="KW-0812">Transmembrane</keyword>
<dbReference type="PROSITE" id="PS51485">
    <property type="entry name" value="PHYTOCYANIN"/>
    <property type="match status" value="1"/>
</dbReference>
<evidence type="ECO:0000313" key="9">
    <source>
        <dbReference type="Proteomes" id="UP000316621"/>
    </source>
</evidence>
<dbReference type="GO" id="GO:0009055">
    <property type="term" value="F:electron transfer activity"/>
    <property type="evidence" value="ECO:0007669"/>
    <property type="project" value="InterPro"/>
</dbReference>
<reference evidence="8 9" key="1">
    <citation type="journal article" date="2018" name="Science">
        <title>The opium poppy genome and morphinan production.</title>
        <authorList>
            <person name="Guo L."/>
            <person name="Winzer T."/>
            <person name="Yang X."/>
            <person name="Li Y."/>
            <person name="Ning Z."/>
            <person name="He Z."/>
            <person name="Teodor R."/>
            <person name="Lu Y."/>
            <person name="Bowser T.A."/>
            <person name="Graham I.A."/>
            <person name="Ye K."/>
        </authorList>
    </citation>
    <scope>NUCLEOTIDE SEQUENCE [LARGE SCALE GENOMIC DNA]</scope>
    <source>
        <strain evidence="9">cv. HN1</strain>
        <tissue evidence="8">Leaves</tissue>
    </source>
</reference>
<evidence type="ECO:0000256" key="3">
    <source>
        <dbReference type="ARBA" id="ARBA00023157"/>
    </source>
</evidence>
<dbReference type="AlphaFoldDB" id="A0A4Y7KCD1"/>
<keyword evidence="1" id="KW-0479">Metal-binding</keyword>
<dbReference type="InterPro" id="IPR028871">
    <property type="entry name" value="BlueCu_1_BS"/>
</dbReference>
<dbReference type="SUPFAM" id="SSF49503">
    <property type="entry name" value="Cupredoxins"/>
    <property type="match status" value="1"/>
</dbReference>
<dbReference type="PROSITE" id="PS00196">
    <property type="entry name" value="COPPER_BLUE"/>
    <property type="match status" value="1"/>
</dbReference>
<evidence type="ECO:0000259" key="7">
    <source>
        <dbReference type="PROSITE" id="PS51485"/>
    </source>
</evidence>
<evidence type="ECO:0000256" key="6">
    <source>
        <dbReference type="SAM" id="SignalP"/>
    </source>
</evidence>
<dbReference type="InterPro" id="IPR003245">
    <property type="entry name" value="Phytocyanin_dom"/>
</dbReference>
<evidence type="ECO:0000256" key="1">
    <source>
        <dbReference type="ARBA" id="ARBA00022723"/>
    </source>
</evidence>
<dbReference type="Gene3D" id="2.60.40.420">
    <property type="entry name" value="Cupredoxins - blue copper proteins"/>
    <property type="match status" value="1"/>
</dbReference>
<accession>A0A4Y7KCD1</accession>
<keyword evidence="2" id="KW-0186">Copper</keyword>
<dbReference type="GO" id="GO:0005886">
    <property type="term" value="C:plasma membrane"/>
    <property type="evidence" value="ECO:0007669"/>
    <property type="project" value="TreeGrafter"/>
</dbReference>
<dbReference type="InterPro" id="IPR039391">
    <property type="entry name" value="Phytocyanin-like"/>
</dbReference>
<evidence type="ECO:0000313" key="8">
    <source>
        <dbReference type="EMBL" id="RZC71043.1"/>
    </source>
</evidence>
<feature type="domain" description="Phytocyanin" evidence="7">
    <location>
        <begin position="26"/>
        <end position="128"/>
    </location>
</feature>
<evidence type="ECO:0000256" key="4">
    <source>
        <dbReference type="ARBA" id="ARBA00023180"/>
    </source>
</evidence>
<dbReference type="InterPro" id="IPR008972">
    <property type="entry name" value="Cupredoxin"/>
</dbReference>
<keyword evidence="4" id="KW-0325">Glycoprotein</keyword>
<organism evidence="8 9">
    <name type="scientific">Papaver somniferum</name>
    <name type="common">Opium poppy</name>
    <dbReference type="NCBI Taxonomy" id="3469"/>
    <lineage>
        <taxon>Eukaryota</taxon>
        <taxon>Viridiplantae</taxon>
        <taxon>Streptophyta</taxon>
        <taxon>Embryophyta</taxon>
        <taxon>Tracheophyta</taxon>
        <taxon>Spermatophyta</taxon>
        <taxon>Magnoliopsida</taxon>
        <taxon>Ranunculales</taxon>
        <taxon>Papaveraceae</taxon>
        <taxon>Papaveroideae</taxon>
        <taxon>Papaver</taxon>
    </lineage>
</organism>
<sequence length="176" mass="19166">MEKLFISFILFAALGFAQMAPAFAGIDHIVGRSLGWRVPPNVTYYQDWAKPRTFGLGDKLVFPFRTGVHNLIEISKEDFDACTQKKVVRMLYKGPIVLELNELGEHYYYCGVGTHCELGQKLSINVVNATGSAGPEFETVAAASAPTESKSSAHTVGKCITVGGLLSLLVSAFFIM</sequence>
<dbReference type="PANTHER" id="PTHR33021:SF264">
    <property type="entry name" value="OS05G0570900 PROTEIN"/>
    <property type="match status" value="1"/>
</dbReference>
<keyword evidence="9" id="KW-1185">Reference proteome</keyword>
<feature type="transmembrane region" description="Helical" evidence="5">
    <location>
        <begin position="155"/>
        <end position="175"/>
    </location>
</feature>
<evidence type="ECO:0000256" key="5">
    <source>
        <dbReference type="SAM" id="Phobius"/>
    </source>
</evidence>
<dbReference type="OMA" id="KCITVGG"/>
<dbReference type="GO" id="GO:0046872">
    <property type="term" value="F:metal ion binding"/>
    <property type="evidence" value="ECO:0007669"/>
    <property type="project" value="UniProtKB-KW"/>
</dbReference>
<dbReference type="Gramene" id="RZC71043">
    <property type="protein sequence ID" value="RZC71043"/>
    <property type="gene ID" value="C5167_034219"/>
</dbReference>
<protein>
    <recommendedName>
        <fullName evidence="7">Phytocyanin domain-containing protein</fullName>
    </recommendedName>
</protein>
<dbReference type="Pfam" id="PF02298">
    <property type="entry name" value="Cu_bind_like"/>
    <property type="match status" value="1"/>
</dbReference>
<name>A0A4Y7KCD1_PAPSO</name>
<feature type="signal peptide" evidence="6">
    <location>
        <begin position="1"/>
        <end position="24"/>
    </location>
</feature>
<dbReference type="PANTHER" id="PTHR33021">
    <property type="entry name" value="BLUE COPPER PROTEIN"/>
    <property type="match status" value="1"/>
</dbReference>
<gene>
    <name evidence="8" type="ORF">C5167_034219</name>
</gene>
<dbReference type="Proteomes" id="UP000316621">
    <property type="component" value="Chromosome 7"/>
</dbReference>
<keyword evidence="3" id="KW-1015">Disulfide bond</keyword>
<dbReference type="OrthoDB" id="1916408at2759"/>
<proteinExistence type="predicted"/>